<keyword evidence="1" id="KW-0472">Membrane</keyword>
<accession>A0A8S1QI29</accession>
<evidence type="ECO:0000313" key="2">
    <source>
        <dbReference type="EMBL" id="CAD8114884.1"/>
    </source>
</evidence>
<dbReference type="EMBL" id="CAJJDN010000107">
    <property type="protein sequence ID" value="CAD8114884.1"/>
    <property type="molecule type" value="Genomic_DNA"/>
</dbReference>
<evidence type="ECO:0000256" key="1">
    <source>
        <dbReference type="SAM" id="Phobius"/>
    </source>
</evidence>
<reference evidence="2" key="1">
    <citation type="submission" date="2021-01" db="EMBL/GenBank/DDBJ databases">
        <authorList>
            <consortium name="Genoscope - CEA"/>
            <person name="William W."/>
        </authorList>
    </citation>
    <scope>NUCLEOTIDE SEQUENCE</scope>
</reference>
<keyword evidence="1" id="KW-0812">Transmembrane</keyword>
<keyword evidence="3" id="KW-1185">Reference proteome</keyword>
<protein>
    <submittedName>
        <fullName evidence="2">Uncharacterized protein</fullName>
    </submittedName>
</protein>
<gene>
    <name evidence="2" type="ORF">PSON_ATCC_30995.1.T1070031</name>
</gene>
<dbReference type="InterPro" id="IPR013879">
    <property type="entry name" value="DUF1761"/>
</dbReference>
<feature type="transmembrane region" description="Helical" evidence="1">
    <location>
        <begin position="114"/>
        <end position="137"/>
    </location>
</feature>
<organism evidence="2 3">
    <name type="scientific">Paramecium sonneborni</name>
    <dbReference type="NCBI Taxonomy" id="65129"/>
    <lineage>
        <taxon>Eukaryota</taxon>
        <taxon>Sar</taxon>
        <taxon>Alveolata</taxon>
        <taxon>Ciliophora</taxon>
        <taxon>Intramacronucleata</taxon>
        <taxon>Oligohymenophorea</taxon>
        <taxon>Peniculida</taxon>
        <taxon>Parameciidae</taxon>
        <taxon>Paramecium</taxon>
    </lineage>
</organism>
<name>A0A8S1QI29_9CILI</name>
<evidence type="ECO:0000313" key="3">
    <source>
        <dbReference type="Proteomes" id="UP000692954"/>
    </source>
</evidence>
<dbReference type="Pfam" id="PF08570">
    <property type="entry name" value="DUF1761"/>
    <property type="match status" value="1"/>
</dbReference>
<feature type="transmembrane region" description="Helical" evidence="1">
    <location>
        <begin position="6"/>
        <end position="28"/>
    </location>
</feature>
<feature type="transmembrane region" description="Helical" evidence="1">
    <location>
        <begin position="82"/>
        <end position="102"/>
    </location>
</feature>
<comment type="caution">
    <text evidence="2">The sequence shown here is derived from an EMBL/GenBank/DDBJ whole genome shotgun (WGS) entry which is preliminary data.</text>
</comment>
<sequence>MIPCLLSMIFGTISTMIFGFYWYSIIFLDRYLKEANIKQNNEHQLNDQNSGPMILELLARFIQASLITYLYKLLKGNNERDFGLALSLAVFFFVGFQVQYYTSKVVWEQKTWNYFFIKVTEQFISLSTLSIIAYIFVS</sequence>
<dbReference type="Proteomes" id="UP000692954">
    <property type="component" value="Unassembled WGS sequence"/>
</dbReference>
<proteinExistence type="predicted"/>
<keyword evidence="1" id="KW-1133">Transmembrane helix</keyword>
<dbReference type="AlphaFoldDB" id="A0A8S1QI29"/>